<dbReference type="Pfam" id="PF00877">
    <property type="entry name" value="NLPC_P60"/>
    <property type="match status" value="1"/>
</dbReference>
<dbReference type="RefSeq" id="WP_321550522.1">
    <property type="nucleotide sequence ID" value="NZ_JAXIVS010000016.1"/>
</dbReference>
<comment type="caution">
    <text evidence="7">The sequence shown here is derived from an EMBL/GenBank/DDBJ whole genome shotgun (WGS) entry which is preliminary data.</text>
</comment>
<feature type="compositionally biased region" description="Polar residues" evidence="5">
    <location>
        <begin position="1"/>
        <end position="20"/>
    </location>
</feature>
<dbReference type="InterPro" id="IPR036366">
    <property type="entry name" value="PGBDSf"/>
</dbReference>
<feature type="domain" description="NlpC/P60" evidence="6">
    <location>
        <begin position="101"/>
        <end position="229"/>
    </location>
</feature>
<dbReference type="PANTHER" id="PTHR47359:SF3">
    <property type="entry name" value="NLP_P60 DOMAIN-CONTAINING PROTEIN-RELATED"/>
    <property type="match status" value="1"/>
</dbReference>
<proteinExistence type="inferred from homology"/>
<comment type="similarity">
    <text evidence="1">Belongs to the peptidase C40 family.</text>
</comment>
<evidence type="ECO:0000313" key="7">
    <source>
        <dbReference type="EMBL" id="MDY7231808.1"/>
    </source>
</evidence>
<dbReference type="PROSITE" id="PS51935">
    <property type="entry name" value="NLPC_P60"/>
    <property type="match status" value="1"/>
</dbReference>
<sequence>MVAPISSSRVTAQTARTNLPTLREGSKGPAVTDLQNKLKAAGFNPGPVDGAFGPKTKAAVVAFQRAQGISTDGVVGPQTWGKLNRTGGATPPAPQPGPGGRGTAENFVQRALSQAGDRYIFGAEVNLNDSNPRAFDCSELVQWAAHQAGVSIPDGTMNQLPHAQRAGTTMSVEEALRTRGALLFRPGHVAISLGDGRTIEAKGSAYGVGVFSAHNRGWTAGARVPGLQY</sequence>
<dbReference type="Pfam" id="PF01471">
    <property type="entry name" value="PG_binding_1"/>
    <property type="match status" value="1"/>
</dbReference>
<evidence type="ECO:0000313" key="8">
    <source>
        <dbReference type="Proteomes" id="UP001291309"/>
    </source>
</evidence>
<dbReference type="InterPro" id="IPR051794">
    <property type="entry name" value="PG_Endopeptidase_C40"/>
</dbReference>
<name>A0ABU5HG64_9BACT</name>
<dbReference type="InterPro" id="IPR000064">
    <property type="entry name" value="NLP_P60_dom"/>
</dbReference>
<gene>
    <name evidence="7" type="ORF">SYV04_35810</name>
</gene>
<evidence type="ECO:0000259" key="6">
    <source>
        <dbReference type="PROSITE" id="PS51935"/>
    </source>
</evidence>
<keyword evidence="2" id="KW-0645">Protease</keyword>
<keyword evidence="4" id="KW-0788">Thiol protease</keyword>
<feature type="region of interest" description="Disordered" evidence="5">
    <location>
        <begin position="1"/>
        <end position="29"/>
    </location>
</feature>
<evidence type="ECO:0000256" key="2">
    <source>
        <dbReference type="ARBA" id="ARBA00022670"/>
    </source>
</evidence>
<evidence type="ECO:0000256" key="3">
    <source>
        <dbReference type="ARBA" id="ARBA00022801"/>
    </source>
</evidence>
<accession>A0ABU5HG64</accession>
<dbReference type="SUPFAM" id="SSF54001">
    <property type="entry name" value="Cysteine proteinases"/>
    <property type="match status" value="1"/>
</dbReference>
<dbReference type="InterPro" id="IPR036365">
    <property type="entry name" value="PGBD-like_sf"/>
</dbReference>
<dbReference type="InterPro" id="IPR002477">
    <property type="entry name" value="Peptidoglycan-bd-like"/>
</dbReference>
<protein>
    <submittedName>
        <fullName evidence="7">Peptidoglycan-binding protein</fullName>
    </submittedName>
</protein>
<dbReference type="InterPro" id="IPR038765">
    <property type="entry name" value="Papain-like_cys_pep_sf"/>
</dbReference>
<dbReference type="EMBL" id="JAXIVS010000016">
    <property type="protein sequence ID" value="MDY7231808.1"/>
    <property type="molecule type" value="Genomic_DNA"/>
</dbReference>
<dbReference type="SUPFAM" id="SSF47090">
    <property type="entry name" value="PGBD-like"/>
    <property type="match status" value="1"/>
</dbReference>
<evidence type="ECO:0000256" key="4">
    <source>
        <dbReference type="ARBA" id="ARBA00022807"/>
    </source>
</evidence>
<reference evidence="7 8" key="1">
    <citation type="submission" date="2023-12" db="EMBL/GenBank/DDBJ databases">
        <title>the genome sequence of Hyalangium sp. s54d21.</title>
        <authorList>
            <person name="Zhang X."/>
        </authorList>
    </citation>
    <scope>NUCLEOTIDE SEQUENCE [LARGE SCALE GENOMIC DNA]</scope>
    <source>
        <strain evidence="8">s54d21</strain>
    </source>
</reference>
<dbReference type="PANTHER" id="PTHR47359">
    <property type="entry name" value="PEPTIDOGLYCAN DL-ENDOPEPTIDASE CWLO"/>
    <property type="match status" value="1"/>
</dbReference>
<organism evidence="7 8">
    <name type="scientific">Hyalangium rubrum</name>
    <dbReference type="NCBI Taxonomy" id="3103134"/>
    <lineage>
        <taxon>Bacteria</taxon>
        <taxon>Pseudomonadati</taxon>
        <taxon>Myxococcota</taxon>
        <taxon>Myxococcia</taxon>
        <taxon>Myxococcales</taxon>
        <taxon>Cystobacterineae</taxon>
        <taxon>Archangiaceae</taxon>
        <taxon>Hyalangium</taxon>
    </lineage>
</organism>
<dbReference type="Proteomes" id="UP001291309">
    <property type="component" value="Unassembled WGS sequence"/>
</dbReference>
<evidence type="ECO:0000256" key="1">
    <source>
        <dbReference type="ARBA" id="ARBA00007074"/>
    </source>
</evidence>
<keyword evidence="3" id="KW-0378">Hydrolase</keyword>
<dbReference type="Gene3D" id="3.90.1720.10">
    <property type="entry name" value="endopeptidase domain like (from Nostoc punctiforme)"/>
    <property type="match status" value="1"/>
</dbReference>
<keyword evidence="8" id="KW-1185">Reference proteome</keyword>
<feature type="region of interest" description="Disordered" evidence="5">
    <location>
        <begin position="82"/>
        <end position="104"/>
    </location>
</feature>
<dbReference type="Gene3D" id="1.10.101.10">
    <property type="entry name" value="PGBD-like superfamily/PGBD"/>
    <property type="match status" value="1"/>
</dbReference>
<evidence type="ECO:0000256" key="5">
    <source>
        <dbReference type="SAM" id="MobiDB-lite"/>
    </source>
</evidence>